<feature type="transmembrane region" description="Helical" evidence="1">
    <location>
        <begin position="51"/>
        <end position="76"/>
    </location>
</feature>
<keyword evidence="1" id="KW-0812">Transmembrane</keyword>
<sequence>MEQFRERQIKQYLQEEPRPNYDAMWTVIEQEASKRKLEQTPNSLGKSRKRWISAAVMASCFLIIGVPVFASVALNWDGLSGGKSITAALNQGYGQQYDKQALSEGVTMGLHGVVADDKKMKLLVSMDPDPTGTVFDAIEFEHIKITDASGKSVLLQGYLQYDEQSGKLLGIYEAPNELKGRKQYVLSAENLVFYQYAEVPLKSIPQTGQTILTDTSRYPNLDIESVQRSKGQFIVRYNVKTTEANAEHWDPHLILKTNKGGTDQGVRTILPHEGSGLLIQQEFELSEQEWTEAEFDFSYLREVSRVKGSWQIDFEADGKKAAEVLLSRKLLNNAEFEHITGKALQKLIITPLEIRIAYLEDQSMERMKEGSVWYDTVRLEVDGKEIEGVFYLLGDGPNNYQHVYQFSSPEWYKDWSDASLKLILKDPVVTKRDKSKNWVELHQPNKEKQYVEMKVEDFYVKFTYYMDGKDLVVESESDDPHFKGISQTMLRVAGEDVYPKMAPSGPNSSGTKVERYENLNISETLELNPGFYRYFDSARDIEIPLIETKS</sequence>
<evidence type="ECO:0000313" key="3">
    <source>
        <dbReference type="EMBL" id="MUG46426.1"/>
    </source>
</evidence>
<gene>
    <name evidence="3" type="ORF">GNP95_15670</name>
</gene>
<dbReference type="Pfam" id="PF13786">
    <property type="entry name" value="DUF4179"/>
    <property type="match status" value="1"/>
</dbReference>
<dbReference type="RefSeq" id="WP_155611819.1">
    <property type="nucleotide sequence ID" value="NZ_WNZW01000006.1"/>
</dbReference>
<dbReference type="AlphaFoldDB" id="A0A7X2Z2J8"/>
<name>A0A7X2Z2J8_9BACL</name>
<comment type="caution">
    <text evidence="3">The sequence shown here is derived from an EMBL/GenBank/DDBJ whole genome shotgun (WGS) entry which is preliminary data.</text>
</comment>
<accession>A0A7X2Z2J8</accession>
<keyword evidence="1" id="KW-1133">Transmembrane helix</keyword>
<protein>
    <submittedName>
        <fullName evidence="3">DUF4179 domain-containing protein</fullName>
    </submittedName>
</protein>
<reference evidence="3 4" key="1">
    <citation type="submission" date="2019-11" db="EMBL/GenBank/DDBJ databases">
        <title>Draft genome sequences of five Paenibacillus species of dairy origin.</title>
        <authorList>
            <person name="Olajide A.M."/>
            <person name="Chen S."/>
            <person name="Lapointe G."/>
        </authorList>
    </citation>
    <scope>NUCLEOTIDE SEQUENCE [LARGE SCALE GENOMIC DNA]</scope>
    <source>
        <strain evidence="3 4">12CR55</strain>
    </source>
</reference>
<evidence type="ECO:0000313" key="4">
    <source>
        <dbReference type="Proteomes" id="UP000447876"/>
    </source>
</evidence>
<dbReference type="OrthoDB" id="2770170at2"/>
<feature type="domain" description="DUF4179" evidence="2">
    <location>
        <begin position="47"/>
        <end position="125"/>
    </location>
</feature>
<keyword evidence="1" id="KW-0472">Membrane</keyword>
<proteinExistence type="predicted"/>
<dbReference type="InterPro" id="IPR025436">
    <property type="entry name" value="DUF4179"/>
</dbReference>
<organism evidence="3 4">
    <name type="scientific">Paenibacillus woosongensis</name>
    <dbReference type="NCBI Taxonomy" id="307580"/>
    <lineage>
        <taxon>Bacteria</taxon>
        <taxon>Bacillati</taxon>
        <taxon>Bacillota</taxon>
        <taxon>Bacilli</taxon>
        <taxon>Bacillales</taxon>
        <taxon>Paenibacillaceae</taxon>
        <taxon>Paenibacillus</taxon>
    </lineage>
</organism>
<evidence type="ECO:0000256" key="1">
    <source>
        <dbReference type="SAM" id="Phobius"/>
    </source>
</evidence>
<dbReference type="EMBL" id="WNZW01000006">
    <property type="protein sequence ID" value="MUG46426.1"/>
    <property type="molecule type" value="Genomic_DNA"/>
</dbReference>
<evidence type="ECO:0000259" key="2">
    <source>
        <dbReference type="Pfam" id="PF13786"/>
    </source>
</evidence>
<dbReference type="Proteomes" id="UP000447876">
    <property type="component" value="Unassembled WGS sequence"/>
</dbReference>